<gene>
    <name evidence="7" type="primary">Rbm7_1</name>
    <name evidence="8" type="synonym">Rbm7_0</name>
    <name evidence="8" type="ORF">CM83_16987</name>
    <name evidence="7" type="ORF">CM83_16988</name>
</gene>
<evidence type="ECO:0000259" key="6">
    <source>
        <dbReference type="PROSITE" id="PS50102"/>
    </source>
</evidence>
<evidence type="ECO:0000313" key="7">
    <source>
        <dbReference type="EMBL" id="JAG08590.1"/>
    </source>
</evidence>
<dbReference type="PANTHER" id="PTHR13798">
    <property type="entry name" value="RNA BINDING MOTIF RBM PROTEIN -RELATED"/>
    <property type="match status" value="1"/>
</dbReference>
<evidence type="ECO:0000313" key="8">
    <source>
        <dbReference type="EMBL" id="JAG08591.1"/>
    </source>
</evidence>
<evidence type="ECO:0000256" key="3">
    <source>
        <dbReference type="ARBA" id="ARBA00023242"/>
    </source>
</evidence>
<dbReference type="GO" id="GO:0000381">
    <property type="term" value="P:regulation of alternative mRNA splicing, via spliceosome"/>
    <property type="evidence" value="ECO:0007669"/>
    <property type="project" value="TreeGrafter"/>
</dbReference>
<reference evidence="7" key="1">
    <citation type="journal article" date="2014" name="PLoS ONE">
        <title>Transcriptome-Based Identification of ABC Transporters in the Western Tarnished Plant Bug Lygus hesperus.</title>
        <authorList>
            <person name="Hull J.J."/>
            <person name="Chaney K."/>
            <person name="Geib S.M."/>
            <person name="Fabrick J.A."/>
            <person name="Brent C.S."/>
            <person name="Walsh D."/>
            <person name="Lavine L.C."/>
        </authorList>
    </citation>
    <scope>NUCLEOTIDE SEQUENCE</scope>
</reference>
<feature type="compositionally biased region" description="Basic and acidic residues" evidence="5">
    <location>
        <begin position="243"/>
        <end position="254"/>
    </location>
</feature>
<dbReference type="EMBL" id="GBHO01035014">
    <property type="protein sequence ID" value="JAG08590.1"/>
    <property type="molecule type" value="Transcribed_RNA"/>
</dbReference>
<evidence type="ECO:0000313" key="9">
    <source>
        <dbReference type="EMBL" id="JAG50168.1"/>
    </source>
</evidence>
<dbReference type="PROSITE" id="PS50102">
    <property type="entry name" value="RRM"/>
    <property type="match status" value="1"/>
</dbReference>
<evidence type="ECO:0000256" key="1">
    <source>
        <dbReference type="ARBA" id="ARBA00004642"/>
    </source>
</evidence>
<reference evidence="9" key="3">
    <citation type="submission" date="2014-09" db="EMBL/GenBank/DDBJ databases">
        <authorList>
            <person name="Magalhaes I.L.F."/>
            <person name="Oliveira U."/>
            <person name="Santos F.R."/>
            <person name="Vidigal T.H.D.A."/>
            <person name="Brescovit A.D."/>
            <person name="Santos A.J."/>
        </authorList>
    </citation>
    <scope>NUCLEOTIDE SEQUENCE</scope>
</reference>
<evidence type="ECO:0000256" key="2">
    <source>
        <dbReference type="ARBA" id="ARBA00022884"/>
    </source>
</evidence>
<dbReference type="GO" id="GO:0003727">
    <property type="term" value="F:single-stranded RNA binding"/>
    <property type="evidence" value="ECO:0007669"/>
    <property type="project" value="TreeGrafter"/>
</dbReference>
<feature type="domain" description="RRM" evidence="6">
    <location>
        <begin position="4"/>
        <end position="69"/>
    </location>
</feature>
<comment type="subcellular location">
    <subcellularLocation>
        <location evidence="1">Nucleus</location>
        <location evidence="1">Nucleoplasm</location>
    </subcellularLocation>
</comment>
<sequence>MSENTVYVDNLSEKVTEDLLYELFSQAGPVEKVNISNPFGFVRFKHQCSVPYAVNLMEGIRLFGRTLKICGPWMGLSRNTMVQKAFIHPSSQLSSSLEPRDSRTGRQNIGEGDLRNKLKPRFRPKDRIMPSSRWKKVKTSIAKRRMEAIRDFLGSGSALSTPQGDSLPHTGLDGRDERDLRNKLKPQSQPEDLMMPSSHQNNMETPLPKEMEAIPDFLGSGFNSLYSSGQFVAPYQLGCSLPDGRDERDRGRDN</sequence>
<feature type="region of interest" description="Disordered" evidence="5">
    <location>
        <begin position="235"/>
        <end position="254"/>
    </location>
</feature>
<reference evidence="7" key="2">
    <citation type="submission" date="2014-07" db="EMBL/GenBank/DDBJ databases">
        <authorList>
            <person name="Hull J."/>
        </authorList>
    </citation>
    <scope>NUCLEOTIDE SEQUENCE</scope>
</reference>
<dbReference type="GO" id="GO:0005654">
    <property type="term" value="C:nucleoplasm"/>
    <property type="evidence" value="ECO:0007669"/>
    <property type="project" value="UniProtKB-SubCell"/>
</dbReference>
<keyword evidence="2 4" id="KW-0694">RNA-binding</keyword>
<dbReference type="SUPFAM" id="SSF54928">
    <property type="entry name" value="RNA-binding domain, RBD"/>
    <property type="match status" value="1"/>
</dbReference>
<dbReference type="InterPro" id="IPR000504">
    <property type="entry name" value="RRM_dom"/>
</dbReference>
<dbReference type="Pfam" id="PF00076">
    <property type="entry name" value="RRM_1"/>
    <property type="match status" value="1"/>
</dbReference>
<dbReference type="InterPro" id="IPR012677">
    <property type="entry name" value="Nucleotide-bd_a/b_plait_sf"/>
</dbReference>
<dbReference type="EMBL" id="GBHO01035013">
    <property type="protein sequence ID" value="JAG08591.1"/>
    <property type="molecule type" value="Transcribed_RNA"/>
</dbReference>
<protein>
    <submittedName>
        <fullName evidence="7">RNA-binding protein 7</fullName>
    </submittedName>
</protein>
<dbReference type="Gene3D" id="3.30.70.330">
    <property type="match status" value="1"/>
</dbReference>
<keyword evidence="3" id="KW-0539">Nucleus</keyword>
<proteinExistence type="predicted"/>
<evidence type="ECO:0000256" key="4">
    <source>
        <dbReference type="PROSITE-ProRule" id="PRU00176"/>
    </source>
</evidence>
<name>A0A0A9WUU6_LYGHE</name>
<feature type="compositionally biased region" description="Basic and acidic residues" evidence="5">
    <location>
        <begin position="172"/>
        <end position="182"/>
    </location>
</feature>
<dbReference type="SMART" id="SM00360">
    <property type="entry name" value="RRM"/>
    <property type="match status" value="1"/>
</dbReference>
<dbReference type="InterPro" id="IPR035979">
    <property type="entry name" value="RBD_domain_sf"/>
</dbReference>
<feature type="region of interest" description="Disordered" evidence="5">
    <location>
        <begin position="154"/>
        <end position="214"/>
    </location>
</feature>
<organism evidence="7">
    <name type="scientific">Lygus hesperus</name>
    <name type="common">Western plant bug</name>
    <dbReference type="NCBI Taxonomy" id="30085"/>
    <lineage>
        <taxon>Eukaryota</taxon>
        <taxon>Metazoa</taxon>
        <taxon>Ecdysozoa</taxon>
        <taxon>Arthropoda</taxon>
        <taxon>Hexapoda</taxon>
        <taxon>Insecta</taxon>
        <taxon>Pterygota</taxon>
        <taxon>Neoptera</taxon>
        <taxon>Paraneoptera</taxon>
        <taxon>Hemiptera</taxon>
        <taxon>Heteroptera</taxon>
        <taxon>Panheteroptera</taxon>
        <taxon>Cimicomorpha</taxon>
        <taxon>Miridae</taxon>
        <taxon>Mirini</taxon>
        <taxon>Lygus</taxon>
    </lineage>
</organism>
<dbReference type="InterPro" id="IPR052285">
    <property type="entry name" value="NEXT_complex_subunit"/>
</dbReference>
<dbReference type="EMBL" id="GBRD01015658">
    <property type="protein sequence ID" value="JAG50168.1"/>
    <property type="molecule type" value="Transcribed_RNA"/>
</dbReference>
<evidence type="ECO:0000256" key="5">
    <source>
        <dbReference type="SAM" id="MobiDB-lite"/>
    </source>
</evidence>
<dbReference type="AlphaFoldDB" id="A0A0A9WUU6"/>
<dbReference type="PANTHER" id="PTHR13798:SF11">
    <property type="entry name" value="RNA-BINDING PROTEIN 7-RELATED"/>
    <property type="match status" value="1"/>
</dbReference>
<accession>A0A0A9WUU6</accession>
<feature type="region of interest" description="Disordered" evidence="5">
    <location>
        <begin position="90"/>
        <end position="125"/>
    </location>
</feature>